<proteinExistence type="predicted"/>
<name>A0A645ENI6_9ZZZZ</name>
<dbReference type="AlphaFoldDB" id="A0A645ENI6"/>
<comment type="caution">
    <text evidence="1">The sequence shown here is derived from an EMBL/GenBank/DDBJ whole genome shotgun (WGS) entry which is preliminary data.</text>
</comment>
<sequence length="112" mass="12306">MVGTYESHLITAVQHQIKIIQDLFSLNRLGQALHFKNVLAALAFGFERYVGETAAGRLDVVDGELVDELLAAGGLFGLRHVTGEAHDELFQFGYLLFPSLLVILHLLCGKLT</sequence>
<reference evidence="1" key="1">
    <citation type="submission" date="2019-08" db="EMBL/GenBank/DDBJ databases">
        <authorList>
            <person name="Kucharzyk K."/>
            <person name="Murdoch R.W."/>
            <person name="Higgins S."/>
            <person name="Loffler F."/>
        </authorList>
    </citation>
    <scope>NUCLEOTIDE SEQUENCE</scope>
</reference>
<gene>
    <name evidence="1" type="ORF">SDC9_150606</name>
</gene>
<protein>
    <submittedName>
        <fullName evidence="1">Uncharacterized protein</fullName>
    </submittedName>
</protein>
<dbReference type="EMBL" id="VSSQ01049300">
    <property type="protein sequence ID" value="MPN03377.1"/>
    <property type="molecule type" value="Genomic_DNA"/>
</dbReference>
<evidence type="ECO:0000313" key="1">
    <source>
        <dbReference type="EMBL" id="MPN03377.1"/>
    </source>
</evidence>
<organism evidence="1">
    <name type="scientific">bioreactor metagenome</name>
    <dbReference type="NCBI Taxonomy" id="1076179"/>
    <lineage>
        <taxon>unclassified sequences</taxon>
        <taxon>metagenomes</taxon>
        <taxon>ecological metagenomes</taxon>
    </lineage>
</organism>
<accession>A0A645ENI6</accession>